<evidence type="ECO:0000256" key="4">
    <source>
        <dbReference type="ARBA" id="ARBA00023163"/>
    </source>
</evidence>
<dbReference type="Gene3D" id="1.10.10.10">
    <property type="entry name" value="Winged helix-like DNA-binding domain superfamily/Winged helix DNA-binding domain"/>
    <property type="match status" value="1"/>
</dbReference>
<evidence type="ECO:0000259" key="5">
    <source>
        <dbReference type="PROSITE" id="PS50931"/>
    </source>
</evidence>
<dbReference type="SUPFAM" id="SSF53850">
    <property type="entry name" value="Periplasmic binding protein-like II"/>
    <property type="match status" value="1"/>
</dbReference>
<protein>
    <submittedName>
        <fullName evidence="6">DNA-binding transcriptional regulator, LysR family</fullName>
    </submittedName>
</protein>
<dbReference type="InterPro" id="IPR036388">
    <property type="entry name" value="WH-like_DNA-bd_sf"/>
</dbReference>
<dbReference type="RefSeq" id="WP_253667411.1">
    <property type="nucleotide sequence ID" value="NZ_JAMTCP010000001.1"/>
</dbReference>
<keyword evidence="3 6" id="KW-0238">DNA-binding</keyword>
<dbReference type="InterPro" id="IPR005119">
    <property type="entry name" value="LysR_subst-bd"/>
</dbReference>
<dbReference type="Gene3D" id="3.40.190.10">
    <property type="entry name" value="Periplasmic binding protein-like II"/>
    <property type="match status" value="2"/>
</dbReference>
<comment type="similarity">
    <text evidence="1">Belongs to the LysR transcriptional regulatory family.</text>
</comment>
<dbReference type="CDD" id="cd08412">
    <property type="entry name" value="PBP2_PAO1_like"/>
    <property type="match status" value="1"/>
</dbReference>
<reference evidence="6 7" key="1">
    <citation type="submission" date="2022-06" db="EMBL/GenBank/DDBJ databases">
        <title>Genomic Encyclopedia of Archaeal and Bacterial Type Strains, Phase II (KMG-II): from individual species to whole genera.</title>
        <authorList>
            <person name="Goeker M."/>
        </authorList>
    </citation>
    <scope>NUCLEOTIDE SEQUENCE [LARGE SCALE GENOMIC DNA]</scope>
    <source>
        <strain evidence="6 7">DSM 40477</strain>
    </source>
</reference>
<evidence type="ECO:0000256" key="3">
    <source>
        <dbReference type="ARBA" id="ARBA00023125"/>
    </source>
</evidence>
<accession>A0ABT1HLL9</accession>
<keyword evidence="2" id="KW-0805">Transcription regulation</keyword>
<dbReference type="PANTHER" id="PTHR30346:SF0">
    <property type="entry name" value="HCA OPERON TRANSCRIPTIONAL ACTIVATOR HCAR"/>
    <property type="match status" value="1"/>
</dbReference>
<feature type="domain" description="HTH lysR-type" evidence="5">
    <location>
        <begin position="6"/>
        <end position="64"/>
    </location>
</feature>
<evidence type="ECO:0000313" key="6">
    <source>
        <dbReference type="EMBL" id="MCP2256409.1"/>
    </source>
</evidence>
<evidence type="ECO:0000313" key="7">
    <source>
        <dbReference type="Proteomes" id="UP001205311"/>
    </source>
</evidence>
<dbReference type="PANTHER" id="PTHR30346">
    <property type="entry name" value="TRANSCRIPTIONAL DUAL REGULATOR HCAR-RELATED"/>
    <property type="match status" value="1"/>
</dbReference>
<organism evidence="6 7">
    <name type="scientific">Streptoalloteichus tenebrarius (strain ATCC 17920 / DSM 40477 / JCM 4838 / CBS 697.72 / NBRC 16177 / NCIMB 11028 / NRRL B-12390 / A12253. 1 / ISP 5477)</name>
    <name type="common">Streptomyces tenebrarius</name>
    <dbReference type="NCBI Taxonomy" id="1933"/>
    <lineage>
        <taxon>Bacteria</taxon>
        <taxon>Bacillati</taxon>
        <taxon>Actinomycetota</taxon>
        <taxon>Actinomycetes</taxon>
        <taxon>Pseudonocardiales</taxon>
        <taxon>Pseudonocardiaceae</taxon>
        <taxon>Streptoalloteichus</taxon>
    </lineage>
</organism>
<dbReference type="SUPFAM" id="SSF46785">
    <property type="entry name" value="Winged helix' DNA-binding domain"/>
    <property type="match status" value="1"/>
</dbReference>
<sequence>MNQPRFTLRQLRYFVTIAECGTLSEAASRLHVAQPTLSQALTDLERALRVQLCVRRRAHGITLTPSGHQVLRQARHLLRQAEDLESAASGQGSLTGVLSVGCYVTLAPTVLPPLLQGFSAPHPELTVEFSEDTQDVLQQRLLHGELDLAILYDMDVNPELARTVLHTVRPHVLLPADHPMADRSSVSLRDLEPEPMVLLDAPPSSHNTLAIYENLGLVPRVRYRPSTIETTRALVGRGMGYALLVQRPNHDRTHEGRRVVVKEIAEQVPSARVLLAWPRATRLNRRAEEFVRFCRENSAA</sequence>
<evidence type="ECO:0000256" key="1">
    <source>
        <dbReference type="ARBA" id="ARBA00009437"/>
    </source>
</evidence>
<name>A0ABT1HLL9_STRSD</name>
<keyword evidence="4" id="KW-0804">Transcription</keyword>
<proteinExistence type="inferred from homology"/>
<gene>
    <name evidence="6" type="ORF">LX15_000092</name>
</gene>
<comment type="caution">
    <text evidence="6">The sequence shown here is derived from an EMBL/GenBank/DDBJ whole genome shotgun (WGS) entry which is preliminary data.</text>
</comment>
<dbReference type="Pfam" id="PF03466">
    <property type="entry name" value="LysR_substrate"/>
    <property type="match status" value="1"/>
</dbReference>
<dbReference type="EMBL" id="JAMTCP010000001">
    <property type="protein sequence ID" value="MCP2256409.1"/>
    <property type="molecule type" value="Genomic_DNA"/>
</dbReference>
<dbReference type="Proteomes" id="UP001205311">
    <property type="component" value="Unassembled WGS sequence"/>
</dbReference>
<dbReference type="Pfam" id="PF00126">
    <property type="entry name" value="HTH_1"/>
    <property type="match status" value="1"/>
</dbReference>
<keyword evidence="7" id="KW-1185">Reference proteome</keyword>
<dbReference type="PROSITE" id="PS50931">
    <property type="entry name" value="HTH_LYSR"/>
    <property type="match status" value="1"/>
</dbReference>
<dbReference type="InterPro" id="IPR000847">
    <property type="entry name" value="LysR_HTH_N"/>
</dbReference>
<dbReference type="PRINTS" id="PR00039">
    <property type="entry name" value="HTHLYSR"/>
</dbReference>
<dbReference type="InterPro" id="IPR036390">
    <property type="entry name" value="WH_DNA-bd_sf"/>
</dbReference>
<evidence type="ECO:0000256" key="2">
    <source>
        <dbReference type="ARBA" id="ARBA00023015"/>
    </source>
</evidence>
<dbReference type="GO" id="GO:0003677">
    <property type="term" value="F:DNA binding"/>
    <property type="evidence" value="ECO:0007669"/>
    <property type="project" value="UniProtKB-KW"/>
</dbReference>